<evidence type="ECO:0000259" key="1">
    <source>
        <dbReference type="Pfam" id="PF03572"/>
    </source>
</evidence>
<dbReference type="SUPFAM" id="SSF52096">
    <property type="entry name" value="ClpP/crotonase"/>
    <property type="match status" value="1"/>
</dbReference>
<comment type="caution">
    <text evidence="2">The sequence shown here is derived from an EMBL/GenBank/DDBJ whole genome shotgun (WGS) entry which is preliminary data.</text>
</comment>
<organism evidence="2 3">
    <name type="scientific">Niastella yeongjuensis</name>
    <dbReference type="NCBI Taxonomy" id="354355"/>
    <lineage>
        <taxon>Bacteria</taxon>
        <taxon>Pseudomonadati</taxon>
        <taxon>Bacteroidota</taxon>
        <taxon>Chitinophagia</taxon>
        <taxon>Chitinophagales</taxon>
        <taxon>Chitinophagaceae</taxon>
        <taxon>Niastella</taxon>
    </lineage>
</organism>
<dbReference type="Proteomes" id="UP000192610">
    <property type="component" value="Unassembled WGS sequence"/>
</dbReference>
<evidence type="ECO:0000313" key="2">
    <source>
        <dbReference type="EMBL" id="OQP54328.1"/>
    </source>
</evidence>
<dbReference type="EMBL" id="LVXG01000004">
    <property type="protein sequence ID" value="OQP54328.1"/>
    <property type="molecule type" value="Genomic_DNA"/>
</dbReference>
<sequence>MPLPVHSRKDSLQQDLNLVKNKLQQDYPSLYRYTAKPRITALFDSCYATLQETTSDLAFFGMLKFLVSQVKDGHLSCSPSRGLRQYLREQQVYFPFRLRFINNKVYSYNGGNNGLPPGTEILAINNVPINQVKHQLYQYIVSDGYIETKKNHILDNFFYIYYFLAFGKQPHFNITYKAANGVIGTLRVEPVRESALPPIEEDYPNNKLLNLTITPDHFGVLTIQTFVKTTLEEAGLDFEDFLDSAFTLLRQGFGGRSQINKLVIDLRGNGGGRDLYGSLLYSYISKGKFSYYKSLTAATNQLPYDQFKRGETSFNDLNPNLLTKTTAGTYQLQPAAHNNLQQRSPAANNYTGEVWFLINGLSFSTTAEFCAVARSYQRGRFIGEETGGGYEGNTSGVQIDLTLPATQLTVSFGTIQYNLAVMPVTPIGRGIIPDYPVQPTIQDLINKRDTQLERALELVRGGKKNSS</sequence>
<gene>
    <name evidence="2" type="ORF">A4H97_22865</name>
</gene>
<dbReference type="GO" id="GO:0008236">
    <property type="term" value="F:serine-type peptidase activity"/>
    <property type="evidence" value="ECO:0007669"/>
    <property type="project" value="InterPro"/>
</dbReference>
<name>A0A1V9F7J7_9BACT</name>
<dbReference type="Gene3D" id="3.90.226.10">
    <property type="entry name" value="2-enoyl-CoA Hydratase, Chain A, domain 1"/>
    <property type="match status" value="1"/>
</dbReference>
<dbReference type="InterPro" id="IPR029045">
    <property type="entry name" value="ClpP/crotonase-like_dom_sf"/>
</dbReference>
<dbReference type="STRING" id="354355.SAMN05660816_05136"/>
<evidence type="ECO:0000313" key="3">
    <source>
        <dbReference type="Proteomes" id="UP000192610"/>
    </source>
</evidence>
<dbReference type="InterPro" id="IPR005151">
    <property type="entry name" value="Tail-specific_protease"/>
</dbReference>
<feature type="domain" description="Tail specific protease" evidence="1">
    <location>
        <begin position="218"/>
        <end position="391"/>
    </location>
</feature>
<dbReference type="Pfam" id="PF03572">
    <property type="entry name" value="Peptidase_S41"/>
    <property type="match status" value="1"/>
</dbReference>
<dbReference type="GO" id="GO:0006508">
    <property type="term" value="P:proteolysis"/>
    <property type="evidence" value="ECO:0007669"/>
    <property type="project" value="InterPro"/>
</dbReference>
<keyword evidence="3" id="KW-1185">Reference proteome</keyword>
<accession>A0A1V9F7J7</accession>
<proteinExistence type="predicted"/>
<reference evidence="3" key="1">
    <citation type="submission" date="2016-04" db="EMBL/GenBank/DDBJ databases">
        <authorList>
            <person name="Chen L."/>
            <person name="Zhuang W."/>
            <person name="Wang G."/>
        </authorList>
    </citation>
    <scope>NUCLEOTIDE SEQUENCE [LARGE SCALE GENOMIC DNA]</scope>
    <source>
        <strain evidence="3">17621</strain>
    </source>
</reference>
<protein>
    <recommendedName>
        <fullName evidence="1">Tail specific protease domain-containing protein</fullName>
    </recommendedName>
</protein>
<dbReference type="AlphaFoldDB" id="A0A1V9F7J7"/>